<dbReference type="Proteomes" id="UP000500953">
    <property type="component" value="Chromosome"/>
</dbReference>
<organism evidence="2 3">
    <name type="scientific">Nocardia terpenica</name>
    <dbReference type="NCBI Taxonomy" id="455432"/>
    <lineage>
        <taxon>Bacteria</taxon>
        <taxon>Bacillati</taxon>
        <taxon>Actinomycetota</taxon>
        <taxon>Actinomycetes</taxon>
        <taxon>Mycobacteriales</taxon>
        <taxon>Nocardiaceae</taxon>
        <taxon>Nocardia</taxon>
    </lineage>
</organism>
<dbReference type="GeneID" id="88363502"/>
<accession>A0A6G9Z1S7</accession>
<dbReference type="EMBL" id="CP046173">
    <property type="protein sequence ID" value="QIS19545.1"/>
    <property type="molecule type" value="Genomic_DNA"/>
</dbReference>
<evidence type="ECO:0000256" key="1">
    <source>
        <dbReference type="SAM" id="Phobius"/>
    </source>
</evidence>
<protein>
    <submittedName>
        <fullName evidence="2">Uncharacterized protein</fullName>
    </submittedName>
</protein>
<dbReference type="RefSeq" id="WP_157777515.1">
    <property type="nucleotide sequence ID" value="NZ_CP023778.1"/>
</dbReference>
<name>A0A6G9Z1S7_9NOCA</name>
<gene>
    <name evidence="2" type="ORF">F6W96_15900</name>
</gene>
<evidence type="ECO:0000313" key="3">
    <source>
        <dbReference type="Proteomes" id="UP000500953"/>
    </source>
</evidence>
<dbReference type="AlphaFoldDB" id="A0A6G9Z1S7"/>
<keyword evidence="1" id="KW-1133">Transmembrane helix</keyword>
<feature type="transmembrane region" description="Helical" evidence="1">
    <location>
        <begin position="20"/>
        <end position="44"/>
    </location>
</feature>
<proteinExistence type="predicted"/>
<evidence type="ECO:0000313" key="2">
    <source>
        <dbReference type="EMBL" id="QIS19545.1"/>
    </source>
</evidence>
<reference evidence="2 3" key="1">
    <citation type="journal article" date="2019" name="ACS Chem. Biol.">
        <title>Identification and Mobilization of a Cryptic Antibiotic Biosynthesis Gene Locus from a Human-Pathogenic Nocardia Isolate.</title>
        <authorList>
            <person name="Herisse M."/>
            <person name="Ishida K."/>
            <person name="Porter J.L."/>
            <person name="Howden B."/>
            <person name="Hertweck C."/>
            <person name="Stinear T.P."/>
            <person name="Pidot S.J."/>
        </authorList>
    </citation>
    <scope>NUCLEOTIDE SEQUENCE [LARGE SCALE GENOMIC DNA]</scope>
    <source>
        <strain evidence="2 3">AUSMDU00012715</strain>
    </source>
</reference>
<keyword evidence="1" id="KW-0472">Membrane</keyword>
<sequence length="52" mass="6079">MSRHNKPFRFRDLRLDTGYLRYRLDTLIFGLSAAAGFLVVFFTVEHFAPCIV</sequence>
<keyword evidence="1" id="KW-0812">Transmembrane</keyword>